<protein>
    <submittedName>
        <fullName evidence="2">DUF4189 domain-containing protein</fullName>
    </submittedName>
</protein>
<gene>
    <name evidence="2" type="ORF">ACFLLB_12135</name>
</gene>
<name>A0ABW1N1R0_9GAMM</name>
<dbReference type="Proteomes" id="UP001596115">
    <property type="component" value="Unassembled WGS sequence"/>
</dbReference>
<sequence>MGASVGQGTKSEAISEALERCGKYGAKGCKIDTTCRNQCVAYADPSPGSKGTARNLFLSPSS</sequence>
<feature type="domain" description="DUF4189" evidence="1">
    <location>
        <begin position="2"/>
        <end position="47"/>
    </location>
</feature>
<evidence type="ECO:0000313" key="3">
    <source>
        <dbReference type="Proteomes" id="UP001596115"/>
    </source>
</evidence>
<organism evidence="2 3">
    <name type="scientific">Stenotrophomonas geniculata</name>
    <dbReference type="NCBI Taxonomy" id="86188"/>
    <lineage>
        <taxon>Bacteria</taxon>
        <taxon>Pseudomonadati</taxon>
        <taxon>Pseudomonadota</taxon>
        <taxon>Gammaproteobacteria</taxon>
        <taxon>Lysobacterales</taxon>
        <taxon>Lysobacteraceae</taxon>
        <taxon>Stenotrophomonas</taxon>
    </lineage>
</organism>
<dbReference type="RefSeq" id="WP_233282216.1">
    <property type="nucleotide sequence ID" value="NZ_CP134450.1"/>
</dbReference>
<dbReference type="InterPro" id="IPR025240">
    <property type="entry name" value="DUF4189"/>
</dbReference>
<evidence type="ECO:0000313" key="2">
    <source>
        <dbReference type="EMBL" id="MFC6070320.1"/>
    </source>
</evidence>
<reference evidence="2 3" key="1">
    <citation type="submission" date="2024-09" db="EMBL/GenBank/DDBJ databases">
        <title>Whole genome analysis of Stenotrophomonas geniculata MK-1, and its biological control impact on peanut foliage fungus diseases.</title>
        <authorList>
            <person name="Ahsan T."/>
        </authorList>
    </citation>
    <scope>NUCLEOTIDE SEQUENCE [LARGE SCALE GENOMIC DNA]</scope>
    <source>
        <strain evidence="2 3">MK-1</strain>
    </source>
</reference>
<dbReference type="Pfam" id="PF13827">
    <property type="entry name" value="DUF4189"/>
    <property type="match status" value="1"/>
</dbReference>
<proteinExistence type="predicted"/>
<keyword evidence="3" id="KW-1185">Reference proteome</keyword>
<accession>A0ABW1N1R0</accession>
<comment type="caution">
    <text evidence="2">The sequence shown here is derived from an EMBL/GenBank/DDBJ whole genome shotgun (WGS) entry which is preliminary data.</text>
</comment>
<evidence type="ECO:0000259" key="1">
    <source>
        <dbReference type="Pfam" id="PF13827"/>
    </source>
</evidence>
<dbReference type="EMBL" id="JBHRFL010000019">
    <property type="protein sequence ID" value="MFC6070320.1"/>
    <property type="molecule type" value="Genomic_DNA"/>
</dbReference>